<name>A0A5P8JVS5_9LACO</name>
<dbReference type="InterPro" id="IPR014820">
    <property type="entry name" value="PriCT_1"/>
</dbReference>
<reference evidence="2 3" key="1">
    <citation type="submission" date="2019-10" db="EMBL/GenBank/DDBJ databases">
        <title>Genome sequencing of Lactobacillus manihotivorans.</title>
        <authorList>
            <person name="Kim K."/>
        </authorList>
    </citation>
    <scope>NUCLEOTIDE SEQUENCE [LARGE SCALE GENOMIC DNA]</scope>
    <source>
        <strain evidence="2 3">LM010</strain>
        <plasmid evidence="2 3">unnamed1</plasmid>
    </source>
</reference>
<sequence>MSLSSDLISLVLHNGLAKNKYRNSKRVVLDQSPEERPHGAIFLTRTKQALTEARGFIATSEEAVLANQACSHWTPNIFRYGTYSDDRRQVVVGHSENNLKQINAFVVDADFGDHKPHYNQDLLEQFIIKKKDLFDPEIWPTAILETPHGYQVYYVLWKSVFVSKKGTRYPAVEAAKTVSEQLRQSVLKNLPQVDVGCNHFGFFRLPSDDMVRFFEPSLTLDFATLLDWAMEIKLKMTGVTKPSTHDHQVDQPWFSALSRASVVRGDGDLGRNNTLLTLLLATYSSGWDQNRAYDFADEWNSRQPDPLRDTEVRRILKSAFSGNYQGASKAYIQHLMDRWAPEVRPFARTARQNWVKFRKPRHIRKYSHVSEWAQDLVKYVDRLGARSTSLQLTTADIREALHISRDSLNKALDYVAIHGLLRVQRTRGRNGGILLITMMMAGRQIETRRANQSQDWQEFLGLEQGESNVLSVTPENRPTIVLPGRLMDG</sequence>
<dbReference type="RefSeq" id="WP_152164921.1">
    <property type="nucleotide sequence ID" value="NZ_CP045069.1"/>
</dbReference>
<dbReference type="EMBL" id="CP045069">
    <property type="protein sequence ID" value="QFQ93082.1"/>
    <property type="molecule type" value="Genomic_DNA"/>
</dbReference>
<evidence type="ECO:0000313" key="3">
    <source>
        <dbReference type="Proteomes" id="UP000388452"/>
    </source>
</evidence>
<gene>
    <name evidence="2" type="ORF">LM010_16790</name>
</gene>
<dbReference type="Pfam" id="PF08708">
    <property type="entry name" value="PriCT_1"/>
    <property type="match status" value="1"/>
</dbReference>
<feature type="domain" description="Primase C-terminal 1" evidence="1">
    <location>
        <begin position="260"/>
        <end position="325"/>
    </location>
</feature>
<geneLocation type="plasmid" evidence="2 3">
    <name>unnamed1</name>
</geneLocation>
<dbReference type="SMART" id="SM00942">
    <property type="entry name" value="PriCT_1"/>
    <property type="match status" value="1"/>
</dbReference>
<evidence type="ECO:0000259" key="1">
    <source>
        <dbReference type="SMART" id="SM00942"/>
    </source>
</evidence>
<organism evidence="2 3">
    <name type="scientific">Lacticaseibacillus manihotivorans</name>
    <dbReference type="NCBI Taxonomy" id="88233"/>
    <lineage>
        <taxon>Bacteria</taxon>
        <taxon>Bacillati</taxon>
        <taxon>Bacillota</taxon>
        <taxon>Bacilli</taxon>
        <taxon>Lactobacillales</taxon>
        <taxon>Lactobacillaceae</taxon>
        <taxon>Lacticaseibacillus</taxon>
    </lineage>
</organism>
<proteinExistence type="predicted"/>
<dbReference type="AlphaFoldDB" id="A0A5P8JVS5"/>
<protein>
    <submittedName>
        <fullName evidence="2">Replication initiation protein</fullName>
    </submittedName>
</protein>
<dbReference type="Proteomes" id="UP000388452">
    <property type="component" value="Plasmid unnamed1"/>
</dbReference>
<evidence type="ECO:0000313" key="2">
    <source>
        <dbReference type="EMBL" id="QFQ93082.1"/>
    </source>
</evidence>
<keyword evidence="2" id="KW-0614">Plasmid</keyword>
<accession>A0A5P8JVS5</accession>